<feature type="region of interest" description="Disordered" evidence="8">
    <location>
        <begin position="756"/>
        <end position="832"/>
    </location>
</feature>
<gene>
    <name evidence="10" type="ORF">UREG_05323</name>
</gene>
<accession>C4JS84</accession>
<dbReference type="GO" id="GO:0003676">
    <property type="term" value="F:nucleic acid binding"/>
    <property type="evidence" value="ECO:0007669"/>
    <property type="project" value="InterPro"/>
</dbReference>
<dbReference type="PANTHER" id="PTHR45973:SF9">
    <property type="entry name" value="LEUCINE-RICH REPEAT-CONTAINING PROTEIN 46"/>
    <property type="match status" value="1"/>
</dbReference>
<evidence type="ECO:0000256" key="4">
    <source>
        <dbReference type="ARBA" id="ARBA00022737"/>
    </source>
</evidence>
<evidence type="ECO:0000256" key="7">
    <source>
        <dbReference type="ARBA" id="ARBA00023273"/>
    </source>
</evidence>
<feature type="region of interest" description="Disordered" evidence="8">
    <location>
        <begin position="476"/>
        <end position="496"/>
    </location>
</feature>
<dbReference type="FunCoup" id="C4JS84">
    <property type="interactions" value="573"/>
</dbReference>
<keyword evidence="7" id="KW-0966">Cell projection</keyword>
<dbReference type="InterPro" id="IPR013085">
    <property type="entry name" value="U1-CZ_Znf_C2H2"/>
</dbReference>
<organism evidence="10 11">
    <name type="scientific">Uncinocarpus reesii (strain UAMH 1704)</name>
    <dbReference type="NCBI Taxonomy" id="336963"/>
    <lineage>
        <taxon>Eukaryota</taxon>
        <taxon>Fungi</taxon>
        <taxon>Dikarya</taxon>
        <taxon>Ascomycota</taxon>
        <taxon>Pezizomycotina</taxon>
        <taxon>Eurotiomycetes</taxon>
        <taxon>Eurotiomycetidae</taxon>
        <taxon>Onygenales</taxon>
        <taxon>Onygenaceae</taxon>
        <taxon>Uncinocarpus</taxon>
    </lineage>
</organism>
<feature type="compositionally biased region" description="Acidic residues" evidence="8">
    <location>
        <begin position="476"/>
        <end position="494"/>
    </location>
</feature>
<feature type="domain" description="U1-type" evidence="9">
    <location>
        <begin position="549"/>
        <end position="584"/>
    </location>
</feature>
<feature type="region of interest" description="Disordered" evidence="8">
    <location>
        <begin position="684"/>
        <end position="723"/>
    </location>
</feature>
<dbReference type="Gene3D" id="3.30.160.60">
    <property type="entry name" value="Classic Zinc Finger"/>
    <property type="match status" value="1"/>
</dbReference>
<evidence type="ECO:0000256" key="2">
    <source>
        <dbReference type="ARBA" id="ARBA00022614"/>
    </source>
</evidence>
<dbReference type="SUPFAM" id="SSF52058">
    <property type="entry name" value="L domain-like"/>
    <property type="match status" value="1"/>
</dbReference>
<sequence length="832" mass="94133">MAVSALSGRGNSPTAGSFLRISRMPDRPRGFREALRAKYASEPEVGASSSSGSTEPLQISGKVVEEVGFDRVRKILATLQELRIVILDGMRIRGFAAEEDEDLRKAEIERVKELCPKITQLDLSRNLLADWTEIADLSEQLEDLRILKLDGNRFSISLGDRVLRGITELHLDETLLTWEEISALSYRVPDLRKLSLSSNNLPLVSVPISNTITDITLESNNFTTIQGLSHLSSLPNLTRLSVRRNKISVIQDSNDKTHPLRFSPTVTTLDISRNLIESWAFIDALPSVFPGLTNLRISDNPVYEQPPASSAITGLPEKRMTVDEAYMLTLARLPKLEIMNYSKITPQDRVNGELYYMSLIKKELSISPVSEEKRILSSHPQYGELCAIHGAPEIKRAESNDPVNIRSLAARLINFTFYFPNAKHAPGQTAMEFRKEIPRTFDIYRVKAIVARHFSLAPLSFRLIWETEEWDPVEEGVAEEDEWDSGDEGDEEPVEVGRQKRFVRREEEFVDSTRAVEHWLSHDTREVRLIKCWRVKGLYSIPCGLIAGQPKYWCKHCKTYVRDTPFERTQHEATGKHQGSLKRFLRDVHRSQDKDQRESQRAKQEVERLKGLVGHAAAKPEKEPPWKRGGRNPDVGASASLSVTKEQRKRQMEQLAEMGVAIPEEFRPEMAMVGEWKTLSETPVAERETAAVVKGVRKRKLEDQEEDEEDEAGGPVPELERPRKVWGSAFKSHPVAEENDDELEALLSMTKDIKGKNTKLETKSEDEAIKEEEPVMEPVTGLDTNTGFQDNIKREEVKSDSLDAPPTLEASAARNSTPPVVFKKRKPKQAKR</sequence>
<dbReference type="RefSeq" id="XP_002584634.1">
    <property type="nucleotide sequence ID" value="XM_002584588.1"/>
</dbReference>
<dbReference type="eggNOG" id="KOG0150">
    <property type="taxonomic scope" value="Eukaryota"/>
</dbReference>
<keyword evidence="6" id="KW-0862">Zinc</keyword>
<dbReference type="InterPro" id="IPR036236">
    <property type="entry name" value="Znf_C2H2_sf"/>
</dbReference>
<comment type="subcellular location">
    <subcellularLocation>
        <location evidence="1">Cell projection</location>
    </subcellularLocation>
</comment>
<keyword evidence="5" id="KW-0863">Zinc-finger</keyword>
<dbReference type="InterPro" id="IPR003604">
    <property type="entry name" value="Matrin/U1-like-C_Znf_C2H2"/>
</dbReference>
<feature type="region of interest" description="Disordered" evidence="8">
    <location>
        <begin position="1"/>
        <end position="22"/>
    </location>
</feature>
<dbReference type="SUPFAM" id="SSF57667">
    <property type="entry name" value="beta-beta-alpha zinc fingers"/>
    <property type="match status" value="1"/>
</dbReference>
<feature type="compositionally biased region" description="Basic and acidic residues" evidence="8">
    <location>
        <begin position="791"/>
        <end position="801"/>
    </location>
</feature>
<dbReference type="EMBL" id="CH476617">
    <property type="protein sequence ID" value="EEP80481.1"/>
    <property type="molecule type" value="Genomic_DNA"/>
</dbReference>
<dbReference type="InterPro" id="IPR050576">
    <property type="entry name" value="Cilia_flagella_integrity"/>
</dbReference>
<name>C4JS84_UNCRE</name>
<feature type="compositionally biased region" description="Basic and acidic residues" evidence="8">
    <location>
        <begin position="756"/>
        <end position="773"/>
    </location>
</feature>
<dbReference type="VEuPathDB" id="FungiDB:UREG_05323"/>
<dbReference type="KEGG" id="ure:UREG_05323"/>
<feature type="compositionally biased region" description="Basic residues" evidence="8">
    <location>
        <begin position="822"/>
        <end position="832"/>
    </location>
</feature>
<evidence type="ECO:0000313" key="10">
    <source>
        <dbReference type="EMBL" id="EEP80481.1"/>
    </source>
</evidence>
<evidence type="ECO:0000256" key="1">
    <source>
        <dbReference type="ARBA" id="ARBA00004316"/>
    </source>
</evidence>
<dbReference type="GeneID" id="8440504"/>
<keyword evidence="2" id="KW-0433">Leucine-rich repeat</keyword>
<evidence type="ECO:0000256" key="5">
    <source>
        <dbReference type="ARBA" id="ARBA00022771"/>
    </source>
</evidence>
<keyword evidence="11" id="KW-1185">Reference proteome</keyword>
<proteinExistence type="predicted"/>
<dbReference type="HOGENOM" id="CLU_017716_3_0_1"/>
<evidence type="ECO:0000256" key="8">
    <source>
        <dbReference type="SAM" id="MobiDB-lite"/>
    </source>
</evidence>
<dbReference type="GO" id="GO:0008270">
    <property type="term" value="F:zinc ion binding"/>
    <property type="evidence" value="ECO:0007669"/>
    <property type="project" value="UniProtKB-KW"/>
</dbReference>
<dbReference type="SMART" id="SM00451">
    <property type="entry name" value="ZnF_U1"/>
    <property type="match status" value="1"/>
</dbReference>
<keyword evidence="4" id="KW-0677">Repeat</keyword>
<dbReference type="OMA" id="NSHPRYK"/>
<dbReference type="InterPro" id="IPR032675">
    <property type="entry name" value="LRR_dom_sf"/>
</dbReference>
<reference evidence="11" key="1">
    <citation type="journal article" date="2009" name="Genome Res.">
        <title>Comparative genomic analyses of the human fungal pathogens Coccidioides and their relatives.</title>
        <authorList>
            <person name="Sharpton T.J."/>
            <person name="Stajich J.E."/>
            <person name="Rounsley S.D."/>
            <person name="Gardner M.J."/>
            <person name="Wortman J.R."/>
            <person name="Jordar V.S."/>
            <person name="Maiti R."/>
            <person name="Kodira C.D."/>
            <person name="Neafsey D.E."/>
            <person name="Zeng Q."/>
            <person name="Hung C.-Y."/>
            <person name="McMahan C."/>
            <person name="Muszewska A."/>
            <person name="Grynberg M."/>
            <person name="Mandel M.A."/>
            <person name="Kellner E.M."/>
            <person name="Barker B.M."/>
            <person name="Galgiani J.N."/>
            <person name="Orbach M.J."/>
            <person name="Kirkland T.N."/>
            <person name="Cole G.T."/>
            <person name="Henn M.R."/>
            <person name="Birren B.W."/>
            <person name="Taylor J.W."/>
        </authorList>
    </citation>
    <scope>NUCLEOTIDE SEQUENCE [LARGE SCALE GENOMIC DNA]</scope>
    <source>
        <strain evidence="11">UAMH 1704</strain>
    </source>
</reference>
<dbReference type="STRING" id="336963.C4JS84"/>
<dbReference type="PANTHER" id="PTHR45973">
    <property type="entry name" value="PROTEIN PHOSPHATASE 1 REGULATORY SUBUNIT SDS22-RELATED"/>
    <property type="match status" value="1"/>
</dbReference>
<evidence type="ECO:0000313" key="11">
    <source>
        <dbReference type="Proteomes" id="UP000002058"/>
    </source>
</evidence>
<dbReference type="eggNOG" id="KOG3207">
    <property type="taxonomic scope" value="Eukaryota"/>
</dbReference>
<feature type="region of interest" description="Disordered" evidence="8">
    <location>
        <begin position="570"/>
        <end position="652"/>
    </location>
</feature>
<evidence type="ECO:0000256" key="6">
    <source>
        <dbReference type="ARBA" id="ARBA00022833"/>
    </source>
</evidence>
<evidence type="ECO:0000256" key="3">
    <source>
        <dbReference type="ARBA" id="ARBA00022723"/>
    </source>
</evidence>
<feature type="compositionally biased region" description="Basic and acidic residues" evidence="8">
    <location>
        <begin position="584"/>
        <end position="610"/>
    </location>
</feature>
<dbReference type="OrthoDB" id="4203774at2759"/>
<dbReference type="Pfam" id="PF06220">
    <property type="entry name" value="zf-U1"/>
    <property type="match status" value="1"/>
</dbReference>
<keyword evidence="3" id="KW-0479">Metal-binding</keyword>
<evidence type="ECO:0000259" key="9">
    <source>
        <dbReference type="SMART" id="SM00451"/>
    </source>
</evidence>
<feature type="compositionally biased region" description="Acidic residues" evidence="8">
    <location>
        <begin position="703"/>
        <end position="712"/>
    </location>
</feature>
<protein>
    <recommendedName>
        <fullName evidence="9">U1-type domain-containing protein</fullName>
    </recommendedName>
</protein>
<dbReference type="AlphaFoldDB" id="C4JS84"/>
<dbReference type="Gene3D" id="3.80.10.10">
    <property type="entry name" value="Ribonuclease Inhibitor"/>
    <property type="match status" value="3"/>
</dbReference>
<dbReference type="Proteomes" id="UP000002058">
    <property type="component" value="Unassembled WGS sequence"/>
</dbReference>
<dbReference type="InParanoid" id="C4JS84"/>